<dbReference type="Gene3D" id="3.30.70.380">
    <property type="entry name" value="Ferrodoxin-fold anticodon-binding domain"/>
    <property type="match status" value="1"/>
</dbReference>
<dbReference type="Gene3D" id="3.30.930.10">
    <property type="entry name" value="Bira Bifunctional Protein, Domain 2"/>
    <property type="match status" value="1"/>
</dbReference>
<dbReference type="InterPro" id="IPR045060">
    <property type="entry name" value="Phe-tRNA-ligase_IIc_bsu"/>
</dbReference>
<dbReference type="Gene3D" id="2.40.50.140">
    <property type="entry name" value="Nucleic acid-binding proteins"/>
    <property type="match status" value="1"/>
</dbReference>
<dbReference type="InterPro" id="IPR045864">
    <property type="entry name" value="aa-tRNA-synth_II/BPL/LPL"/>
</dbReference>
<dbReference type="SMART" id="SM00896">
    <property type="entry name" value="FDX-ACB"/>
    <property type="match status" value="1"/>
</dbReference>
<dbReference type="EC" id="6.1.1.20" evidence="15"/>
<accession>A0A7X1E5U6</accession>
<dbReference type="InterPro" id="IPR012340">
    <property type="entry name" value="NA-bd_OB-fold"/>
</dbReference>
<evidence type="ECO:0000256" key="14">
    <source>
        <dbReference type="ARBA" id="ARBA00049255"/>
    </source>
</evidence>
<dbReference type="GO" id="GO:0005524">
    <property type="term" value="F:ATP binding"/>
    <property type="evidence" value="ECO:0007669"/>
    <property type="project" value="UniProtKB-UniRule"/>
</dbReference>
<evidence type="ECO:0000256" key="1">
    <source>
        <dbReference type="ARBA" id="ARBA00004496"/>
    </source>
</evidence>
<feature type="binding site" evidence="15">
    <location>
        <position position="462"/>
    </location>
    <ligand>
        <name>Mg(2+)</name>
        <dbReference type="ChEBI" id="CHEBI:18420"/>
        <note>shared with alpha subunit</note>
    </ligand>
</feature>
<evidence type="ECO:0000256" key="15">
    <source>
        <dbReference type="HAMAP-Rule" id="MF_00283"/>
    </source>
</evidence>
<dbReference type="InterPro" id="IPR004532">
    <property type="entry name" value="Phe-tRNA-ligase_IIc_bsu_bact"/>
</dbReference>
<comment type="caution">
    <text evidence="20">The sequence shown here is derived from an EMBL/GenBank/DDBJ whole genome shotgun (WGS) entry which is preliminary data.</text>
</comment>
<comment type="catalytic activity">
    <reaction evidence="14 15">
        <text>tRNA(Phe) + L-phenylalanine + ATP = L-phenylalanyl-tRNA(Phe) + AMP + diphosphate + H(+)</text>
        <dbReference type="Rhea" id="RHEA:19413"/>
        <dbReference type="Rhea" id="RHEA-COMP:9668"/>
        <dbReference type="Rhea" id="RHEA-COMP:9699"/>
        <dbReference type="ChEBI" id="CHEBI:15378"/>
        <dbReference type="ChEBI" id="CHEBI:30616"/>
        <dbReference type="ChEBI" id="CHEBI:33019"/>
        <dbReference type="ChEBI" id="CHEBI:58095"/>
        <dbReference type="ChEBI" id="CHEBI:78442"/>
        <dbReference type="ChEBI" id="CHEBI:78531"/>
        <dbReference type="ChEBI" id="CHEBI:456215"/>
        <dbReference type="EC" id="6.1.1.20"/>
    </reaction>
</comment>
<dbReference type="PROSITE" id="PS51447">
    <property type="entry name" value="FDX_ACB"/>
    <property type="match status" value="1"/>
</dbReference>
<evidence type="ECO:0000313" key="21">
    <source>
        <dbReference type="Proteomes" id="UP000525652"/>
    </source>
</evidence>
<keyword evidence="5 16" id="KW-0820">tRNA-binding</keyword>
<evidence type="ECO:0000256" key="3">
    <source>
        <dbReference type="ARBA" id="ARBA00011209"/>
    </source>
</evidence>
<dbReference type="SUPFAM" id="SSF54991">
    <property type="entry name" value="Anticodon-binding domain of PheRS"/>
    <property type="match status" value="1"/>
</dbReference>
<name>A0A7X1E5U6_9BACT</name>
<feature type="binding site" evidence="15">
    <location>
        <position position="471"/>
    </location>
    <ligand>
        <name>Mg(2+)</name>
        <dbReference type="ChEBI" id="CHEBI:18420"/>
        <note>shared with alpha subunit</note>
    </ligand>
</feature>
<dbReference type="GO" id="GO:0000049">
    <property type="term" value="F:tRNA binding"/>
    <property type="evidence" value="ECO:0007669"/>
    <property type="project" value="UniProtKB-UniRule"/>
</dbReference>
<keyword evidence="6 15" id="KW-0436">Ligase</keyword>
<keyword evidence="9 15" id="KW-0067">ATP-binding</keyword>
<dbReference type="InterPro" id="IPR033714">
    <property type="entry name" value="tRNA_bind_bactPheRS"/>
</dbReference>
<dbReference type="NCBIfam" id="TIGR00472">
    <property type="entry name" value="pheT_bact"/>
    <property type="match status" value="1"/>
</dbReference>
<evidence type="ECO:0000256" key="6">
    <source>
        <dbReference type="ARBA" id="ARBA00022598"/>
    </source>
</evidence>
<dbReference type="InterPro" id="IPR002547">
    <property type="entry name" value="tRNA-bd_dom"/>
</dbReference>
<feature type="domain" description="TRNA-binding" evidence="17">
    <location>
        <begin position="40"/>
        <end position="150"/>
    </location>
</feature>
<organism evidence="20 21">
    <name type="scientific">Puniceicoccus vermicola</name>
    <dbReference type="NCBI Taxonomy" id="388746"/>
    <lineage>
        <taxon>Bacteria</taxon>
        <taxon>Pseudomonadati</taxon>
        <taxon>Verrucomicrobiota</taxon>
        <taxon>Opitutia</taxon>
        <taxon>Puniceicoccales</taxon>
        <taxon>Puniceicoccaceae</taxon>
        <taxon>Puniceicoccus</taxon>
    </lineage>
</organism>
<dbReference type="PANTHER" id="PTHR10947">
    <property type="entry name" value="PHENYLALANYL-TRNA SYNTHETASE BETA CHAIN AND LEUCINE-RICH REPEAT-CONTAINING PROTEIN 47"/>
    <property type="match status" value="1"/>
</dbReference>
<keyword evidence="8 15" id="KW-0547">Nucleotide-binding</keyword>
<dbReference type="GO" id="GO:0009328">
    <property type="term" value="C:phenylalanine-tRNA ligase complex"/>
    <property type="evidence" value="ECO:0007669"/>
    <property type="project" value="TreeGrafter"/>
</dbReference>
<keyword evidence="21" id="KW-1185">Reference proteome</keyword>
<dbReference type="Proteomes" id="UP000525652">
    <property type="component" value="Unassembled WGS sequence"/>
</dbReference>
<keyword evidence="7 15" id="KW-0479">Metal-binding</keyword>
<proteinExistence type="inferred from homology"/>
<dbReference type="InterPro" id="IPR041616">
    <property type="entry name" value="PheRS_beta_core"/>
</dbReference>
<dbReference type="SUPFAM" id="SSF55681">
    <property type="entry name" value="Class II aaRS and biotin synthetases"/>
    <property type="match status" value="1"/>
</dbReference>
<dbReference type="GO" id="GO:0004826">
    <property type="term" value="F:phenylalanine-tRNA ligase activity"/>
    <property type="evidence" value="ECO:0007669"/>
    <property type="project" value="UniProtKB-UniRule"/>
</dbReference>
<dbReference type="SMART" id="SM00873">
    <property type="entry name" value="B3_4"/>
    <property type="match status" value="1"/>
</dbReference>
<dbReference type="Pfam" id="PF03484">
    <property type="entry name" value="B5"/>
    <property type="match status" value="1"/>
</dbReference>
<evidence type="ECO:0000256" key="2">
    <source>
        <dbReference type="ARBA" id="ARBA00008653"/>
    </source>
</evidence>
<evidence type="ECO:0000256" key="10">
    <source>
        <dbReference type="ARBA" id="ARBA00022842"/>
    </source>
</evidence>
<dbReference type="EMBL" id="JACHVA010000080">
    <property type="protein sequence ID" value="MBC2601972.1"/>
    <property type="molecule type" value="Genomic_DNA"/>
</dbReference>
<keyword evidence="13 15" id="KW-0030">Aminoacyl-tRNA synthetase</keyword>
<evidence type="ECO:0000256" key="12">
    <source>
        <dbReference type="ARBA" id="ARBA00022917"/>
    </source>
</evidence>
<dbReference type="SUPFAM" id="SSF56037">
    <property type="entry name" value="PheT/TilS domain"/>
    <property type="match status" value="1"/>
</dbReference>
<comment type="subunit">
    <text evidence="3 15">Tetramer of two alpha and two beta subunits.</text>
</comment>
<feature type="domain" description="FDX-ACB" evidence="18">
    <location>
        <begin position="714"/>
        <end position="812"/>
    </location>
</feature>
<dbReference type="InterPro" id="IPR005121">
    <property type="entry name" value="Fdx_antiC-bd"/>
</dbReference>
<comment type="subcellular location">
    <subcellularLocation>
        <location evidence="1 15">Cytoplasm</location>
    </subcellularLocation>
</comment>
<dbReference type="NCBIfam" id="NF045760">
    <property type="entry name" value="YtpR"/>
    <property type="match status" value="1"/>
</dbReference>
<dbReference type="GO" id="GO:0006432">
    <property type="term" value="P:phenylalanyl-tRNA aminoacylation"/>
    <property type="evidence" value="ECO:0007669"/>
    <property type="project" value="UniProtKB-UniRule"/>
</dbReference>
<evidence type="ECO:0000256" key="7">
    <source>
        <dbReference type="ARBA" id="ARBA00022723"/>
    </source>
</evidence>
<comment type="cofactor">
    <cofactor evidence="15">
        <name>Mg(2+)</name>
        <dbReference type="ChEBI" id="CHEBI:18420"/>
    </cofactor>
    <text evidence="15">Binds 2 magnesium ions per tetramer.</text>
</comment>
<dbReference type="SUPFAM" id="SSF50249">
    <property type="entry name" value="Nucleic acid-binding proteins"/>
    <property type="match status" value="1"/>
</dbReference>
<dbReference type="AlphaFoldDB" id="A0A7X1E5U6"/>
<dbReference type="FunFam" id="2.40.50.140:FF:000045">
    <property type="entry name" value="Phenylalanine--tRNA ligase beta subunit"/>
    <property type="match status" value="1"/>
</dbReference>
<dbReference type="InterPro" id="IPR009061">
    <property type="entry name" value="DNA-bd_dom_put_sf"/>
</dbReference>
<keyword evidence="10 15" id="KW-0460">Magnesium</keyword>
<keyword evidence="12 15" id="KW-0648">Protein biosynthesis</keyword>
<evidence type="ECO:0000256" key="11">
    <source>
        <dbReference type="ARBA" id="ARBA00022884"/>
    </source>
</evidence>
<protein>
    <recommendedName>
        <fullName evidence="15">Phenylalanine--tRNA ligase beta subunit</fullName>
        <ecNumber evidence="15">6.1.1.20</ecNumber>
    </recommendedName>
    <alternativeName>
        <fullName evidence="15">Phenylalanyl-tRNA synthetase beta subunit</fullName>
        <shortName evidence="15">PheRS</shortName>
    </alternativeName>
</protein>
<dbReference type="Pfam" id="PF03147">
    <property type="entry name" value="FDX-ACB"/>
    <property type="match status" value="1"/>
</dbReference>
<comment type="similarity">
    <text evidence="2 15">Belongs to the phenylalanyl-tRNA synthetase beta subunit family. Type 1 subfamily.</text>
</comment>
<evidence type="ECO:0000259" key="19">
    <source>
        <dbReference type="PROSITE" id="PS51483"/>
    </source>
</evidence>
<dbReference type="PROSITE" id="PS50886">
    <property type="entry name" value="TRBD"/>
    <property type="match status" value="1"/>
</dbReference>
<evidence type="ECO:0000256" key="8">
    <source>
        <dbReference type="ARBA" id="ARBA00022741"/>
    </source>
</evidence>
<evidence type="ECO:0000256" key="16">
    <source>
        <dbReference type="PROSITE-ProRule" id="PRU00209"/>
    </source>
</evidence>
<evidence type="ECO:0000256" key="13">
    <source>
        <dbReference type="ARBA" id="ARBA00023146"/>
    </source>
</evidence>
<dbReference type="GO" id="GO:0000287">
    <property type="term" value="F:magnesium ion binding"/>
    <property type="evidence" value="ECO:0007669"/>
    <property type="project" value="UniProtKB-UniRule"/>
</dbReference>
<dbReference type="Pfam" id="PF17759">
    <property type="entry name" value="tRNA_synthFbeta"/>
    <property type="match status" value="1"/>
</dbReference>
<evidence type="ECO:0000256" key="5">
    <source>
        <dbReference type="ARBA" id="ARBA00022555"/>
    </source>
</evidence>
<evidence type="ECO:0000256" key="4">
    <source>
        <dbReference type="ARBA" id="ARBA00022490"/>
    </source>
</evidence>
<dbReference type="Pfam" id="PF01588">
    <property type="entry name" value="tRNA_bind"/>
    <property type="match status" value="1"/>
</dbReference>
<gene>
    <name evidence="15" type="primary">pheT</name>
    <name evidence="20" type="ORF">H5P30_09280</name>
</gene>
<evidence type="ECO:0000259" key="17">
    <source>
        <dbReference type="PROSITE" id="PS50886"/>
    </source>
</evidence>
<feature type="domain" description="B5" evidence="19">
    <location>
        <begin position="406"/>
        <end position="484"/>
    </location>
</feature>
<dbReference type="InterPro" id="IPR005147">
    <property type="entry name" value="tRNA_synthase_B5-dom"/>
</dbReference>
<evidence type="ECO:0000259" key="18">
    <source>
        <dbReference type="PROSITE" id="PS51447"/>
    </source>
</evidence>
<sequence>MKISYQWLSDYVKLDHSVAEIEEALTLIGFEVEGIESFGVPRLENVVVGEVLVRDQHPDADRLSVCSVKVSETEEPVGIVCGAQNYKVGDRVPVALPGAVLPGDFKIKKSKLRGVPSAGMMCSAKELNLGDDHSGLLILEDRPAIGTPINEIFPEPDTVFDVEVTPNRPDCLSVIGIARELAAWFREDLKYPEIEQAISDGDSSDHLLESIKVLDSEACPRYTAWSIRGVKMGESPDWMKQKLRAAGLRPINNVVDCTNFVLLETGQPLHAFDFAKIKGGRLEIRKARSGESITTLDEKKRNLSADDLVVADAERPLVIAGIMGSVDAEVDGSSVDIVLEVAAFESTATRATSRRLGLSTDSSYRFERGVDPRGIEFAAARCIDLILKTAGGQVGGAPQMAGTLLDTFSEIEVTPEQITKRIGFEVPEDDIAAAWERLEFEVSRPDDASEPWRVRVPSFRGDLGRVADLTEEFLRMYGTDRIPESSVGCETVSSLPEAPGDLASRAFRSHLVANGFNEAFNYTLVSGDSAQCWQGSAGRQALEMENPLSQDQSHLRPSLLSGLLDVIRFNRGRARKEFRFFECGRVFREEKGRVNECLSVAFAVCAAPEKTDWLAREPFDFFSARGLLEDLVGMAGLQWQAGRIRPAQNDAAWTEKRSAELVHPAGWSVSWGALSRSILEAHEISDPVFAGELIVNPARLDPSAKKKASFVAPSSFPRSIKDIAVVVPQSELAESVRSKVASFANKGAKGFTVESVNIFDVYEGKGLPEGHKSIAFSVEYGSPDRTLTEKEVGKAFDDLQKRIAEEKSMAMR</sequence>
<dbReference type="Pfam" id="PF03483">
    <property type="entry name" value="B3_4"/>
    <property type="match status" value="1"/>
</dbReference>
<dbReference type="InterPro" id="IPR005146">
    <property type="entry name" value="B3/B4_tRNA-bd"/>
</dbReference>
<dbReference type="PANTHER" id="PTHR10947:SF0">
    <property type="entry name" value="PHENYLALANINE--TRNA LIGASE BETA SUBUNIT"/>
    <property type="match status" value="1"/>
</dbReference>
<reference evidence="20 21" key="1">
    <citation type="submission" date="2020-07" db="EMBL/GenBank/DDBJ databases">
        <authorList>
            <person name="Feng X."/>
        </authorList>
    </citation>
    <scope>NUCLEOTIDE SEQUENCE [LARGE SCALE GENOMIC DNA]</scope>
    <source>
        <strain evidence="20 21">JCM14086</strain>
    </source>
</reference>
<dbReference type="PROSITE" id="PS51483">
    <property type="entry name" value="B5"/>
    <property type="match status" value="1"/>
</dbReference>
<feature type="binding site" evidence="15">
    <location>
        <position position="472"/>
    </location>
    <ligand>
        <name>Mg(2+)</name>
        <dbReference type="ChEBI" id="CHEBI:18420"/>
        <note>shared with alpha subunit</note>
    </ligand>
</feature>
<dbReference type="Gene3D" id="3.30.56.10">
    <property type="match status" value="2"/>
</dbReference>
<evidence type="ECO:0000313" key="20">
    <source>
        <dbReference type="EMBL" id="MBC2601972.1"/>
    </source>
</evidence>
<dbReference type="SUPFAM" id="SSF46955">
    <property type="entry name" value="Putative DNA-binding domain"/>
    <property type="match status" value="1"/>
</dbReference>
<dbReference type="RefSeq" id="WP_185692670.1">
    <property type="nucleotide sequence ID" value="NZ_JACHVA010000080.1"/>
</dbReference>
<keyword evidence="11 16" id="KW-0694">RNA-binding</keyword>
<feature type="binding site" evidence="15">
    <location>
        <position position="468"/>
    </location>
    <ligand>
        <name>Mg(2+)</name>
        <dbReference type="ChEBI" id="CHEBI:18420"/>
        <note>shared with alpha subunit</note>
    </ligand>
</feature>
<dbReference type="Gene3D" id="3.50.40.10">
    <property type="entry name" value="Phenylalanyl-trna Synthetase, Chain B, domain 3"/>
    <property type="match status" value="1"/>
</dbReference>
<dbReference type="SMART" id="SM00874">
    <property type="entry name" value="B5"/>
    <property type="match status" value="1"/>
</dbReference>
<dbReference type="InterPro" id="IPR020825">
    <property type="entry name" value="Phe-tRNA_synthase-like_B3/B4"/>
</dbReference>
<dbReference type="CDD" id="cd02796">
    <property type="entry name" value="tRNA_bind_bactPheRS"/>
    <property type="match status" value="1"/>
</dbReference>
<dbReference type="InterPro" id="IPR036690">
    <property type="entry name" value="Fdx_antiC-bd_sf"/>
</dbReference>
<dbReference type="HAMAP" id="MF_00283">
    <property type="entry name" value="Phe_tRNA_synth_beta1"/>
    <property type="match status" value="1"/>
</dbReference>
<evidence type="ECO:0000256" key="9">
    <source>
        <dbReference type="ARBA" id="ARBA00022840"/>
    </source>
</evidence>
<keyword evidence="4 15" id="KW-0963">Cytoplasm</keyword>